<reference evidence="2" key="2">
    <citation type="submission" date="2022-01" db="EMBL/GenBank/DDBJ databases">
        <authorList>
            <person name="Yamashiro T."/>
            <person name="Shiraishi A."/>
            <person name="Satake H."/>
            <person name="Nakayama K."/>
        </authorList>
    </citation>
    <scope>NUCLEOTIDE SEQUENCE</scope>
</reference>
<accession>A0ABQ4ZDB4</accession>
<gene>
    <name evidence="2" type="ORF">Tco_0769793</name>
</gene>
<evidence type="ECO:0000313" key="2">
    <source>
        <dbReference type="EMBL" id="GJS87157.1"/>
    </source>
</evidence>
<protein>
    <submittedName>
        <fullName evidence="2">Uncharacterized protein</fullName>
    </submittedName>
</protein>
<organism evidence="2 3">
    <name type="scientific">Tanacetum coccineum</name>
    <dbReference type="NCBI Taxonomy" id="301880"/>
    <lineage>
        <taxon>Eukaryota</taxon>
        <taxon>Viridiplantae</taxon>
        <taxon>Streptophyta</taxon>
        <taxon>Embryophyta</taxon>
        <taxon>Tracheophyta</taxon>
        <taxon>Spermatophyta</taxon>
        <taxon>Magnoliopsida</taxon>
        <taxon>eudicotyledons</taxon>
        <taxon>Gunneridae</taxon>
        <taxon>Pentapetalae</taxon>
        <taxon>asterids</taxon>
        <taxon>campanulids</taxon>
        <taxon>Asterales</taxon>
        <taxon>Asteraceae</taxon>
        <taxon>Asteroideae</taxon>
        <taxon>Anthemideae</taxon>
        <taxon>Anthemidinae</taxon>
        <taxon>Tanacetum</taxon>
    </lineage>
</organism>
<comment type="caution">
    <text evidence="2">The sequence shown here is derived from an EMBL/GenBank/DDBJ whole genome shotgun (WGS) entry which is preliminary data.</text>
</comment>
<dbReference type="Proteomes" id="UP001151760">
    <property type="component" value="Unassembled WGS sequence"/>
</dbReference>
<sequence>MIQMLKSFDKEDLETLWKLVKAKHGYTRPEEGYERVLWGDLKTMFKHNIEDTLWRNLLGNKVLIWKLFDSCGVHFVRFQDMHIFMLVEKRYPLTPAIITQMLNRKLQTDHCNEICYQLLKLMTKQLKKHDAESLVYIRKSAAKTKDKEEFDEEERQRIARVHEAARSFSETKEREKYSEDDQSKMLVDLINQRKRYFAAQKAEAKRNKPMTQAQQRTYMSNYIKHMGNYKLQQLKRLSFNEIKDLFETTMRRANTFVPMETKIRRGVIELVADSSKAAVTESAEAGGTKRAAEEELGHQSSKKQKSDDLSQEEL</sequence>
<dbReference type="EMBL" id="BQNB010011175">
    <property type="protein sequence ID" value="GJS87157.1"/>
    <property type="molecule type" value="Genomic_DNA"/>
</dbReference>
<feature type="region of interest" description="Disordered" evidence="1">
    <location>
        <begin position="276"/>
        <end position="314"/>
    </location>
</feature>
<reference evidence="2" key="1">
    <citation type="journal article" date="2022" name="Int. J. Mol. Sci.">
        <title>Draft Genome of Tanacetum Coccineum: Genomic Comparison of Closely Related Tanacetum-Family Plants.</title>
        <authorList>
            <person name="Yamashiro T."/>
            <person name="Shiraishi A."/>
            <person name="Nakayama K."/>
            <person name="Satake H."/>
        </authorList>
    </citation>
    <scope>NUCLEOTIDE SEQUENCE</scope>
</reference>
<name>A0ABQ4ZDB4_9ASTR</name>
<evidence type="ECO:0000256" key="1">
    <source>
        <dbReference type="SAM" id="MobiDB-lite"/>
    </source>
</evidence>
<keyword evidence="3" id="KW-1185">Reference proteome</keyword>
<proteinExistence type="predicted"/>
<evidence type="ECO:0000313" key="3">
    <source>
        <dbReference type="Proteomes" id="UP001151760"/>
    </source>
</evidence>